<dbReference type="OrthoDB" id="5985519at2759"/>
<dbReference type="Pfam" id="PF23560">
    <property type="entry name" value="GBD_Hemicentin"/>
    <property type="match status" value="1"/>
</dbReference>
<dbReference type="InterPro" id="IPR036465">
    <property type="entry name" value="vWFA_dom_sf"/>
</dbReference>
<name>A0A9X0CVB0_9CNID</name>
<evidence type="ECO:0000259" key="6">
    <source>
        <dbReference type="Pfam" id="PF25106"/>
    </source>
</evidence>
<feature type="domain" description="Hemicentin/VWA7 galactose-binding" evidence="5">
    <location>
        <begin position="285"/>
        <end position="368"/>
    </location>
</feature>
<evidence type="ECO:0000256" key="4">
    <source>
        <dbReference type="ARBA" id="ARBA00023180"/>
    </source>
</evidence>
<evidence type="ECO:0000313" key="7">
    <source>
        <dbReference type="EMBL" id="KAJ7377382.1"/>
    </source>
</evidence>
<accession>A0A9X0CVB0</accession>
<dbReference type="EMBL" id="MU826380">
    <property type="protein sequence ID" value="KAJ7377382.1"/>
    <property type="molecule type" value="Genomic_DNA"/>
</dbReference>
<dbReference type="AlphaFoldDB" id="A0A9X0CVB0"/>
<keyword evidence="3" id="KW-0732">Signal</keyword>
<reference evidence="7" key="1">
    <citation type="submission" date="2023-01" db="EMBL/GenBank/DDBJ databases">
        <title>Genome assembly of the deep-sea coral Lophelia pertusa.</title>
        <authorList>
            <person name="Herrera S."/>
            <person name="Cordes E."/>
        </authorList>
    </citation>
    <scope>NUCLEOTIDE SEQUENCE</scope>
    <source>
        <strain evidence="7">USNM1676648</strain>
        <tissue evidence="7">Polyp</tissue>
    </source>
</reference>
<evidence type="ECO:0000256" key="1">
    <source>
        <dbReference type="ARBA" id="ARBA00004613"/>
    </source>
</evidence>
<gene>
    <name evidence="7" type="primary">VWA7_7</name>
    <name evidence="7" type="ORF">OS493_029742</name>
</gene>
<sequence length="585" mass="64112">MRLYYSQSSGRLKKITDNLKLAAKKDNYRFIQQSLGHGLYTTIEIEKRKAGRKKRCSLCASAVKTYMDTIKKEIGVATFEKFIGAKDRVTLMFVIDDTGSMSSEIHSAKAIATYIVNHPRPNTEVDFVLSPFNDPKTGPIKRMEAGKGAEFIKAIAALSAHGGGDCPELTFRGIIDALNEGVQDDSPLYVFTDATAKDATPENIELARVMAMSKRSSVYFFATGLCGKSKYEPFEYLATETCGQIFELPKHSSDLSKMSKISKGLLGGSSCASRSGVDPFGKKKRSASSSVYKLLIDDSMEKVIVSVTTQNSGPKIDLVDPLGVSFSSGKTSLTKGAIFEVDRPKPGIWKLVVSSGAGKHSYLIKASGKTNVDFDFVFAIPRKWMSPLPISHPLIGKTAHAILIVRAADKIRGTSLNLEILSKDDKVLTTTSVNPVGTSGAHFSVSFPTPTVPFKLQLRGKTKKNFDFERNSRNIVHPGRVLVRVLYAGHEFTVPTKGTVLVVFFVYNTDATEKFDFKVKDSTKFNHSVLWYSAVRVYKNRSGFFYVRFSAKSPATPGAADDVVVTATGRRSKVSVNHVFSLMVA</sequence>
<dbReference type="Proteomes" id="UP001163046">
    <property type="component" value="Unassembled WGS sequence"/>
</dbReference>
<keyword evidence="2" id="KW-0964">Secreted</keyword>
<keyword evidence="4" id="KW-0325">Glycoprotein</keyword>
<comment type="caution">
    <text evidence="7">The sequence shown here is derived from an EMBL/GenBank/DDBJ whole genome shotgun (WGS) entry which is preliminary data.</text>
</comment>
<dbReference type="InterPro" id="IPR052577">
    <property type="entry name" value="VWA7"/>
</dbReference>
<evidence type="ECO:0000259" key="5">
    <source>
        <dbReference type="Pfam" id="PF23560"/>
    </source>
</evidence>
<dbReference type="InterPro" id="IPR056861">
    <property type="entry name" value="HMCN1-like_VWA"/>
</dbReference>
<dbReference type="Gene3D" id="3.40.50.410">
    <property type="entry name" value="von Willebrand factor, type A domain"/>
    <property type="match status" value="1"/>
</dbReference>
<evidence type="ECO:0000313" key="8">
    <source>
        <dbReference type="Proteomes" id="UP001163046"/>
    </source>
</evidence>
<dbReference type="Pfam" id="PF25106">
    <property type="entry name" value="VWA_4"/>
    <property type="match status" value="1"/>
</dbReference>
<organism evidence="7 8">
    <name type="scientific">Desmophyllum pertusum</name>
    <dbReference type="NCBI Taxonomy" id="174260"/>
    <lineage>
        <taxon>Eukaryota</taxon>
        <taxon>Metazoa</taxon>
        <taxon>Cnidaria</taxon>
        <taxon>Anthozoa</taxon>
        <taxon>Hexacorallia</taxon>
        <taxon>Scleractinia</taxon>
        <taxon>Caryophylliina</taxon>
        <taxon>Caryophylliidae</taxon>
        <taxon>Desmophyllum</taxon>
    </lineage>
</organism>
<dbReference type="GO" id="GO:0005576">
    <property type="term" value="C:extracellular region"/>
    <property type="evidence" value="ECO:0007669"/>
    <property type="project" value="UniProtKB-SubCell"/>
</dbReference>
<dbReference type="PANTHER" id="PTHR14905">
    <property type="entry name" value="NG37"/>
    <property type="match status" value="1"/>
</dbReference>
<protein>
    <submittedName>
        <fullName evidence="7">von Willebrand factor A</fullName>
    </submittedName>
</protein>
<proteinExistence type="predicted"/>
<dbReference type="InterPro" id="IPR056475">
    <property type="entry name" value="GBD_Hemicentin/VWA7"/>
</dbReference>
<evidence type="ECO:0000256" key="3">
    <source>
        <dbReference type="ARBA" id="ARBA00022729"/>
    </source>
</evidence>
<feature type="domain" description="Hemicentin-1-like von Willebrand factor A" evidence="6">
    <location>
        <begin position="91"/>
        <end position="248"/>
    </location>
</feature>
<keyword evidence="8" id="KW-1185">Reference proteome</keyword>
<dbReference type="SUPFAM" id="SSF53300">
    <property type="entry name" value="vWA-like"/>
    <property type="match status" value="1"/>
</dbReference>
<dbReference type="PANTHER" id="PTHR14905:SF7">
    <property type="entry name" value="VON WILLEBRAND FACTOR A DOMAIN-CONTAINING PROTEIN 7"/>
    <property type="match status" value="1"/>
</dbReference>
<comment type="subcellular location">
    <subcellularLocation>
        <location evidence="1">Secreted</location>
    </subcellularLocation>
</comment>
<evidence type="ECO:0000256" key="2">
    <source>
        <dbReference type="ARBA" id="ARBA00022525"/>
    </source>
</evidence>